<dbReference type="PROSITE" id="PS01091">
    <property type="entry name" value="TATD_3"/>
    <property type="match status" value="1"/>
</dbReference>
<dbReference type="CDD" id="cd01310">
    <property type="entry name" value="TatD_DNAse"/>
    <property type="match status" value="1"/>
</dbReference>
<dbReference type="InterPro" id="IPR032466">
    <property type="entry name" value="Metal_Hydrolase"/>
</dbReference>
<dbReference type="SUPFAM" id="SSF51556">
    <property type="entry name" value="Metallo-dependent hydrolases"/>
    <property type="match status" value="1"/>
</dbReference>
<dbReference type="PIRSF" id="PIRSF005902">
    <property type="entry name" value="DNase_TatD"/>
    <property type="match status" value="1"/>
</dbReference>
<proteinExistence type="inferred from homology"/>
<organism evidence="4 5">
    <name type="scientific">Treponema bryantii</name>
    <dbReference type="NCBI Taxonomy" id="163"/>
    <lineage>
        <taxon>Bacteria</taxon>
        <taxon>Pseudomonadati</taxon>
        <taxon>Spirochaetota</taxon>
        <taxon>Spirochaetia</taxon>
        <taxon>Spirochaetales</taxon>
        <taxon>Treponemataceae</taxon>
        <taxon>Treponema</taxon>
    </lineage>
</organism>
<feature type="binding site" evidence="3">
    <location>
        <position position="131"/>
    </location>
    <ligand>
        <name>a divalent metal cation</name>
        <dbReference type="ChEBI" id="CHEBI:60240"/>
        <label>2</label>
    </ligand>
</feature>
<dbReference type="GO" id="GO:0046872">
    <property type="term" value="F:metal ion binding"/>
    <property type="evidence" value="ECO:0007669"/>
    <property type="project" value="UniProtKB-KW"/>
</dbReference>
<reference evidence="5" key="1">
    <citation type="submission" date="2016-10" db="EMBL/GenBank/DDBJ databases">
        <authorList>
            <person name="Varghese N."/>
            <person name="Submissions S."/>
        </authorList>
    </citation>
    <scope>NUCLEOTIDE SEQUENCE [LARGE SCALE GENOMIC DNA]</scope>
    <source>
        <strain evidence="5">XBD1002</strain>
    </source>
</reference>
<feature type="binding site" evidence="3">
    <location>
        <position position="95"/>
    </location>
    <ligand>
        <name>a divalent metal cation</name>
        <dbReference type="ChEBI" id="CHEBI:60240"/>
        <label>1</label>
    </ligand>
</feature>
<dbReference type="GO" id="GO:0016788">
    <property type="term" value="F:hydrolase activity, acting on ester bonds"/>
    <property type="evidence" value="ECO:0007669"/>
    <property type="project" value="InterPro"/>
</dbReference>
<dbReference type="OrthoDB" id="9810005at2"/>
<name>A0A1I3I1L6_9SPIR</name>
<dbReference type="Pfam" id="PF01026">
    <property type="entry name" value="TatD_DNase"/>
    <property type="match status" value="1"/>
</dbReference>
<evidence type="ECO:0000256" key="3">
    <source>
        <dbReference type="PIRSR" id="PIRSR005902-1"/>
    </source>
</evidence>
<evidence type="ECO:0000256" key="2">
    <source>
        <dbReference type="ARBA" id="ARBA00022801"/>
    </source>
</evidence>
<dbReference type="InterPro" id="IPR018228">
    <property type="entry name" value="DNase_TatD-rel_CS"/>
</dbReference>
<comment type="similarity">
    <text evidence="1">Belongs to the metallo-dependent hydrolases superfamily. TatD-type hydrolase family.</text>
</comment>
<dbReference type="InterPro" id="IPR001130">
    <property type="entry name" value="TatD-like"/>
</dbReference>
<evidence type="ECO:0000313" key="4">
    <source>
        <dbReference type="EMBL" id="SFI41740.1"/>
    </source>
</evidence>
<dbReference type="PANTHER" id="PTHR46124">
    <property type="entry name" value="D-AMINOACYL-TRNA DEACYLASE"/>
    <property type="match status" value="1"/>
</dbReference>
<accession>A0A1I3I1L6</accession>
<dbReference type="Gene3D" id="3.20.20.140">
    <property type="entry name" value="Metal-dependent hydrolases"/>
    <property type="match status" value="1"/>
</dbReference>
<keyword evidence="5" id="KW-1185">Reference proteome</keyword>
<keyword evidence="2" id="KW-0378">Hydrolase</keyword>
<gene>
    <name evidence="4" type="ORF">SAMN04487775_101240</name>
</gene>
<evidence type="ECO:0000256" key="1">
    <source>
        <dbReference type="ARBA" id="ARBA00009275"/>
    </source>
</evidence>
<dbReference type="EMBL" id="FORI01000001">
    <property type="protein sequence ID" value="SFI41740.1"/>
    <property type="molecule type" value="Genomic_DNA"/>
</dbReference>
<feature type="binding site" evidence="3">
    <location>
        <position position="6"/>
    </location>
    <ligand>
        <name>a divalent metal cation</name>
        <dbReference type="ChEBI" id="CHEBI:60240"/>
        <label>1</label>
    </ligand>
</feature>
<dbReference type="RefSeq" id="WP_074929854.1">
    <property type="nucleotide sequence ID" value="NZ_FORI01000001.1"/>
</dbReference>
<dbReference type="AlphaFoldDB" id="A0A1I3I1L6"/>
<keyword evidence="3" id="KW-0479">Metal-binding</keyword>
<feature type="binding site" evidence="3">
    <location>
        <position position="154"/>
    </location>
    <ligand>
        <name>a divalent metal cation</name>
        <dbReference type="ChEBI" id="CHEBI:60240"/>
        <label>2</label>
    </ligand>
</feature>
<protein>
    <submittedName>
        <fullName evidence="4">TatD DNase family protein</fullName>
    </submittedName>
</protein>
<feature type="binding site" evidence="3">
    <location>
        <position position="8"/>
    </location>
    <ligand>
        <name>a divalent metal cation</name>
        <dbReference type="ChEBI" id="CHEBI:60240"/>
        <label>1</label>
    </ligand>
</feature>
<feature type="binding site" evidence="3">
    <location>
        <position position="202"/>
    </location>
    <ligand>
        <name>a divalent metal cation</name>
        <dbReference type="ChEBI" id="CHEBI:60240"/>
        <label>1</label>
    </ligand>
</feature>
<sequence>MLIDFHTHLDLYKDDELQSQLAEFSGTIVAASIDEKSFLKNCEIEEYARENTGSRIIPTFGIHPNAADENAPLLDAPAVASRFTEYLERSPLIGEIGMDFCWSKCSAENQEKVFRWILEYCDKTGKVCVIHTKDAEQKVCDILKDYPNARPIIHWYDGPENIYREFINRGYMQTFGVETIRSEHLLKLLKMTPPEFLLVETDNPDSEPWLGGTRNDVGLIERVYNEIAGILGMSRPAIEKLIEDNFNRILLN</sequence>
<dbReference type="Proteomes" id="UP000182737">
    <property type="component" value="Unassembled WGS sequence"/>
</dbReference>
<evidence type="ECO:0000313" key="5">
    <source>
        <dbReference type="Proteomes" id="UP000182737"/>
    </source>
</evidence>
<dbReference type="PANTHER" id="PTHR46124:SF2">
    <property type="entry name" value="D-AMINOACYL-TRNA DEACYLASE"/>
    <property type="match status" value="1"/>
</dbReference>